<organism evidence="6 7">
    <name type="scientific">Succinivibrio dextrinosolvens DSM 3072</name>
    <dbReference type="NCBI Taxonomy" id="1123324"/>
    <lineage>
        <taxon>Bacteria</taxon>
        <taxon>Pseudomonadati</taxon>
        <taxon>Pseudomonadota</taxon>
        <taxon>Gammaproteobacteria</taxon>
        <taxon>Aeromonadales</taxon>
        <taxon>Succinivibrionaceae</taxon>
        <taxon>Succinivibrio</taxon>
    </lineage>
</organism>
<evidence type="ECO:0000256" key="3">
    <source>
        <dbReference type="HAMAP-Rule" id="MF_01121"/>
    </source>
</evidence>
<reference evidence="7" key="1">
    <citation type="submission" date="2017-02" db="EMBL/GenBank/DDBJ databases">
        <authorList>
            <person name="Varghese N."/>
            <person name="Submissions S."/>
        </authorList>
    </citation>
    <scope>NUCLEOTIDE SEQUENCE [LARGE SCALE GENOMIC DNA]</scope>
    <source>
        <strain evidence="7">DSM 3072</strain>
    </source>
</reference>
<feature type="domain" description="Deacetylase sirtuin-type" evidence="5">
    <location>
        <begin position="1"/>
        <end position="236"/>
    </location>
</feature>
<evidence type="ECO:0000313" key="6">
    <source>
        <dbReference type="EMBL" id="SKA65089.1"/>
    </source>
</evidence>
<keyword evidence="3 4" id="KW-0479">Metal-binding</keyword>
<comment type="caution">
    <text evidence="3">Lacks conserved residue(s) required for the propagation of feature annotation.</text>
</comment>
<comment type="subcellular location">
    <subcellularLocation>
        <location evidence="3">Cytoplasm</location>
    </subcellularLocation>
</comment>
<feature type="binding site" evidence="3 4">
    <location>
        <position position="120"/>
    </location>
    <ligand>
        <name>Zn(2+)</name>
        <dbReference type="ChEBI" id="CHEBI:29105"/>
    </ligand>
</feature>
<evidence type="ECO:0000256" key="1">
    <source>
        <dbReference type="ARBA" id="ARBA00022679"/>
    </source>
</evidence>
<comment type="similarity">
    <text evidence="3">Belongs to the sirtuin family. Class III subfamily.</text>
</comment>
<dbReference type="PANTHER" id="PTHR11085:SF4">
    <property type="entry name" value="NAD-DEPENDENT PROTEIN DEACYLASE"/>
    <property type="match status" value="1"/>
</dbReference>
<accession>A0A1T4VJF8</accession>
<dbReference type="InterPro" id="IPR003000">
    <property type="entry name" value="Sirtuin"/>
</dbReference>
<evidence type="ECO:0000256" key="2">
    <source>
        <dbReference type="ARBA" id="ARBA00023027"/>
    </source>
</evidence>
<feature type="binding site" evidence="3 4">
    <location>
        <position position="123"/>
    </location>
    <ligand>
        <name>Zn(2+)</name>
        <dbReference type="ChEBI" id="CHEBI:29105"/>
    </ligand>
</feature>
<keyword evidence="3 4" id="KW-0862">Zinc</keyword>
<keyword evidence="3" id="KW-0963">Cytoplasm</keyword>
<feature type="binding site" evidence="3">
    <location>
        <position position="222"/>
    </location>
    <ligand>
        <name>NAD(+)</name>
        <dbReference type="ChEBI" id="CHEBI:57540"/>
    </ligand>
</feature>
<dbReference type="InterPro" id="IPR027546">
    <property type="entry name" value="Sirtuin_class_III"/>
</dbReference>
<keyword evidence="1" id="KW-0808">Transferase</keyword>
<keyword evidence="2 3" id="KW-0520">NAD</keyword>
<dbReference type="Gene3D" id="3.30.1600.10">
    <property type="entry name" value="SIR2/SIRT2 'Small Domain"/>
    <property type="match status" value="1"/>
</dbReference>
<dbReference type="InterPro" id="IPR026590">
    <property type="entry name" value="Ssirtuin_cat_dom"/>
</dbReference>
<dbReference type="GO" id="GO:0008270">
    <property type="term" value="F:zinc ion binding"/>
    <property type="evidence" value="ECO:0007669"/>
    <property type="project" value="UniProtKB-UniRule"/>
</dbReference>
<dbReference type="InterPro" id="IPR029035">
    <property type="entry name" value="DHS-like_NAD/FAD-binding_dom"/>
</dbReference>
<dbReference type="EC" id="2.3.1.286" evidence="3"/>
<feature type="binding site" evidence="3 4">
    <location>
        <position position="142"/>
    </location>
    <ligand>
        <name>Zn(2+)</name>
        <dbReference type="ChEBI" id="CHEBI:29105"/>
    </ligand>
</feature>
<comment type="function">
    <text evidence="3">NAD-dependent protein deacetylase which modulates the activities of several proteins which are inactive in their acetylated form.</text>
</comment>
<dbReference type="RefSeq" id="WP_031492331.1">
    <property type="nucleotide sequence ID" value="NZ_FUXX01000028.1"/>
</dbReference>
<dbReference type="HAMAP" id="MF_01121">
    <property type="entry name" value="Sirtuin_ClassIII"/>
    <property type="match status" value="1"/>
</dbReference>
<keyword evidence="7" id="KW-1185">Reference proteome</keyword>
<dbReference type="SUPFAM" id="SSF52467">
    <property type="entry name" value="DHS-like NAD/FAD-binding domain"/>
    <property type="match status" value="1"/>
</dbReference>
<name>A0A1T4VJF8_9GAMM</name>
<feature type="binding site" evidence="3">
    <location>
        <begin position="204"/>
        <end position="206"/>
    </location>
    <ligand>
        <name>NAD(+)</name>
        <dbReference type="ChEBI" id="CHEBI:57540"/>
    </ligand>
</feature>
<dbReference type="PANTHER" id="PTHR11085">
    <property type="entry name" value="NAD-DEPENDENT PROTEIN DEACYLASE SIRTUIN-5, MITOCHONDRIAL-RELATED"/>
    <property type="match status" value="1"/>
</dbReference>
<feature type="active site" description="Proton acceptor" evidence="3 4">
    <location>
        <position position="112"/>
    </location>
</feature>
<sequence>MFKNIVVLTGAGISAESGIPVFRSETGLWEQEKVEDVATYDGYMRDKTKVHEFYNKMRRSIKTKEPNPAHLALTRLQQEYTKKYPGSSVTIVTQNIDDLHEKAKSENVIHMHGELNSIWCEHCDARYRFLEDSSTETKCNLCGSKKLRPDIVWFGEMPYRMGEIESALFKCDLFMAIGTSGVVYPAAGFCQLARSVGATCVEFNLEKSAVGSSFTYGIYGKASQTLPEFVDKLIETGEYKN</sequence>
<proteinExistence type="inferred from homology"/>
<dbReference type="GO" id="GO:0070403">
    <property type="term" value="F:NAD+ binding"/>
    <property type="evidence" value="ECO:0007669"/>
    <property type="project" value="UniProtKB-UniRule"/>
</dbReference>
<evidence type="ECO:0000256" key="4">
    <source>
        <dbReference type="PROSITE-ProRule" id="PRU00236"/>
    </source>
</evidence>
<comment type="cofactor">
    <cofactor evidence="3">
        <name>Zn(2+)</name>
        <dbReference type="ChEBI" id="CHEBI:29105"/>
    </cofactor>
    <text evidence="3">Binds 1 zinc ion per subunit.</text>
</comment>
<feature type="binding site" evidence="3 4">
    <location>
        <position position="139"/>
    </location>
    <ligand>
        <name>Zn(2+)</name>
        <dbReference type="ChEBI" id="CHEBI:29105"/>
    </ligand>
</feature>
<evidence type="ECO:0000259" key="5">
    <source>
        <dbReference type="PROSITE" id="PS50305"/>
    </source>
</evidence>
<dbReference type="GO" id="GO:0005737">
    <property type="term" value="C:cytoplasm"/>
    <property type="evidence" value="ECO:0007669"/>
    <property type="project" value="UniProtKB-SubCell"/>
</dbReference>
<dbReference type="Gene3D" id="3.40.50.1220">
    <property type="entry name" value="TPP-binding domain"/>
    <property type="match status" value="1"/>
</dbReference>
<dbReference type="STRING" id="83771.SAMN02910357_02004"/>
<feature type="binding site" evidence="3">
    <location>
        <begin position="94"/>
        <end position="97"/>
    </location>
    <ligand>
        <name>NAD(+)</name>
        <dbReference type="ChEBI" id="CHEBI:57540"/>
    </ligand>
</feature>
<protein>
    <recommendedName>
        <fullName evidence="3">NAD-dependent protein deacylase</fullName>
        <ecNumber evidence="3">2.3.1.286</ecNumber>
    </recommendedName>
    <alternativeName>
        <fullName evidence="3">Regulatory protein SIR2 homolog</fullName>
    </alternativeName>
</protein>
<feature type="binding site" evidence="3">
    <location>
        <begin position="178"/>
        <end position="180"/>
    </location>
    <ligand>
        <name>NAD(+)</name>
        <dbReference type="ChEBI" id="CHEBI:57540"/>
    </ligand>
</feature>
<comment type="catalytic activity">
    <reaction evidence="3">
        <text>N(6)-acetyl-L-lysyl-[protein] + NAD(+) + H2O = 2''-O-acetyl-ADP-D-ribose + nicotinamide + L-lysyl-[protein]</text>
        <dbReference type="Rhea" id="RHEA:43636"/>
        <dbReference type="Rhea" id="RHEA-COMP:9752"/>
        <dbReference type="Rhea" id="RHEA-COMP:10731"/>
        <dbReference type="ChEBI" id="CHEBI:15377"/>
        <dbReference type="ChEBI" id="CHEBI:17154"/>
        <dbReference type="ChEBI" id="CHEBI:29969"/>
        <dbReference type="ChEBI" id="CHEBI:57540"/>
        <dbReference type="ChEBI" id="CHEBI:61930"/>
        <dbReference type="ChEBI" id="CHEBI:83767"/>
        <dbReference type="EC" id="2.3.1.286"/>
    </reaction>
</comment>
<dbReference type="GO" id="GO:0036055">
    <property type="term" value="F:protein-succinyllysine desuccinylase activity"/>
    <property type="evidence" value="ECO:0007669"/>
    <property type="project" value="InterPro"/>
</dbReference>
<dbReference type="Pfam" id="PF02146">
    <property type="entry name" value="SIR2"/>
    <property type="match status" value="1"/>
</dbReference>
<dbReference type="InterPro" id="IPR050134">
    <property type="entry name" value="NAD-dep_sirtuin_deacylases"/>
</dbReference>
<gene>
    <name evidence="3" type="primary">cobB</name>
    <name evidence="6" type="ORF">SAMN02745213_01611</name>
</gene>
<dbReference type="PROSITE" id="PS50305">
    <property type="entry name" value="SIRTUIN"/>
    <property type="match status" value="1"/>
</dbReference>
<dbReference type="GO" id="GO:0036054">
    <property type="term" value="F:protein-malonyllysine demalonylase activity"/>
    <property type="evidence" value="ECO:0007669"/>
    <property type="project" value="InterPro"/>
</dbReference>
<dbReference type="AlphaFoldDB" id="A0A1T4VJF8"/>
<dbReference type="EMBL" id="FUXX01000028">
    <property type="protein sequence ID" value="SKA65089.1"/>
    <property type="molecule type" value="Genomic_DNA"/>
</dbReference>
<evidence type="ECO:0000313" key="7">
    <source>
        <dbReference type="Proteomes" id="UP000242432"/>
    </source>
</evidence>
<dbReference type="GO" id="GO:0017136">
    <property type="term" value="F:histone deacetylase activity, NAD-dependent"/>
    <property type="evidence" value="ECO:0007669"/>
    <property type="project" value="TreeGrafter"/>
</dbReference>
<dbReference type="InterPro" id="IPR026591">
    <property type="entry name" value="Sirtuin_cat_small_dom_sf"/>
</dbReference>
<dbReference type="Proteomes" id="UP000242432">
    <property type="component" value="Unassembled WGS sequence"/>
</dbReference>